<dbReference type="EMBL" id="KL596648">
    <property type="protein sequence ID" value="KER31255.1"/>
    <property type="molecule type" value="Genomic_DNA"/>
</dbReference>
<gene>
    <name evidence="1" type="ORF">T265_02447</name>
</gene>
<dbReference type="RefSeq" id="XP_009164960.1">
    <property type="nucleotide sequence ID" value="XM_009166696.1"/>
</dbReference>
<proteinExistence type="predicted"/>
<dbReference type="KEGG" id="ovi:T265_02447"/>
<dbReference type="Proteomes" id="UP000054324">
    <property type="component" value="Unassembled WGS sequence"/>
</dbReference>
<reference evidence="1 2" key="1">
    <citation type="submission" date="2013-11" db="EMBL/GenBank/DDBJ databases">
        <title>Opisthorchis viverrini - life in the bile duct.</title>
        <authorList>
            <person name="Young N.D."/>
            <person name="Nagarajan N."/>
            <person name="Lin S.J."/>
            <person name="Korhonen P.K."/>
            <person name="Jex A.R."/>
            <person name="Hall R.S."/>
            <person name="Safavi-Hemami H."/>
            <person name="Kaewkong W."/>
            <person name="Bertrand D."/>
            <person name="Gao S."/>
            <person name="Seet Q."/>
            <person name="Wongkham S."/>
            <person name="Teh B.T."/>
            <person name="Wongkham C."/>
            <person name="Intapan P.M."/>
            <person name="Maleewong W."/>
            <person name="Yang X."/>
            <person name="Hu M."/>
            <person name="Wang Z."/>
            <person name="Hofmann A."/>
            <person name="Sternberg P.W."/>
            <person name="Tan P."/>
            <person name="Wang J."/>
            <person name="Gasser R.B."/>
        </authorList>
    </citation>
    <scope>NUCLEOTIDE SEQUENCE [LARGE SCALE GENOMIC DNA]</scope>
</reference>
<name>A0A075A6J5_OPIVI</name>
<dbReference type="CTD" id="20316635"/>
<sequence length="145" mass="16921">MFQLKTRRARRLFFRPLNTDQPGIRDSAIVAFCGSKQTYRFFTTSQNWRHVVAGPFTSGPASTEIPWLNPRKDHEIQMAVSEFYLNPYCTKSTKYTHLQTTLVCEELSWDPSESLVYDVTKQLNVLYQATSYFSGLSKNFQRPYE</sequence>
<protein>
    <submittedName>
        <fullName evidence="1">Uncharacterized protein</fullName>
    </submittedName>
</protein>
<evidence type="ECO:0000313" key="1">
    <source>
        <dbReference type="EMBL" id="KER31255.1"/>
    </source>
</evidence>
<dbReference type="GeneID" id="20316635"/>
<keyword evidence="2" id="KW-1185">Reference proteome</keyword>
<evidence type="ECO:0000313" key="2">
    <source>
        <dbReference type="Proteomes" id="UP000054324"/>
    </source>
</evidence>
<organism evidence="1 2">
    <name type="scientific">Opisthorchis viverrini</name>
    <name type="common">Southeast Asian liver fluke</name>
    <dbReference type="NCBI Taxonomy" id="6198"/>
    <lineage>
        <taxon>Eukaryota</taxon>
        <taxon>Metazoa</taxon>
        <taxon>Spiralia</taxon>
        <taxon>Lophotrochozoa</taxon>
        <taxon>Platyhelminthes</taxon>
        <taxon>Trematoda</taxon>
        <taxon>Digenea</taxon>
        <taxon>Opisthorchiida</taxon>
        <taxon>Opisthorchiata</taxon>
        <taxon>Opisthorchiidae</taxon>
        <taxon>Opisthorchis</taxon>
    </lineage>
</organism>
<dbReference type="AlphaFoldDB" id="A0A075A6J5"/>
<accession>A0A075A6J5</accession>